<dbReference type="Gene3D" id="6.10.250.2410">
    <property type="match status" value="1"/>
</dbReference>
<dbReference type="EMBL" id="QUOU01000001">
    <property type="protein sequence ID" value="REL27463.1"/>
    <property type="molecule type" value="Genomic_DNA"/>
</dbReference>
<dbReference type="RefSeq" id="WP_116008542.1">
    <property type="nucleotide sequence ID" value="NZ_QUOU01000001.1"/>
</dbReference>
<evidence type="ECO:0000256" key="1">
    <source>
        <dbReference type="ARBA" id="ARBA00044777"/>
    </source>
</evidence>
<reference evidence="2 3" key="1">
    <citation type="submission" date="2018-08" db="EMBL/GenBank/DDBJ databases">
        <title>Thalassotalea euphylliae genome.</title>
        <authorList>
            <person name="Summers S."/>
            <person name="Rice S.A."/>
            <person name="Freckelton M.L."/>
            <person name="Nedved B.T."/>
            <person name="Hadfield M.G."/>
        </authorList>
    </citation>
    <scope>NUCLEOTIDE SEQUENCE [LARGE SCALE GENOMIC DNA]</scope>
    <source>
        <strain evidence="2 3">H1</strain>
    </source>
</reference>
<sequence length="258" mass="29458">MEQQELPLAMIRGEAFVDKPSDLYIPDAALEIRLDEFEGPLDLLLYLIKKQKFDIADLPIAPITAQYFSYIEQMEQQQMDLSAEYLVMAATLAHIKSKLLLPTIEVEEDEDDPRAELVKRLQEYQQIKTAAYELSHLPREERDFFIKGYGELHEQPTKFDEVSLADLVSAFQRVLKSQANFEHHHVQREAIATHVKMAHILSVLASTAEPQTLVQLLIIEEGRQGAVVTFLALLELLKLQKISCDLVAEQLYVQLNTA</sequence>
<evidence type="ECO:0000313" key="2">
    <source>
        <dbReference type="EMBL" id="REL27463.1"/>
    </source>
</evidence>
<dbReference type="OrthoDB" id="9811016at2"/>
<name>A0A3E0TSK7_9GAMM</name>
<evidence type="ECO:0000313" key="3">
    <source>
        <dbReference type="Proteomes" id="UP000256478"/>
    </source>
</evidence>
<dbReference type="Pfam" id="PF02616">
    <property type="entry name" value="SMC_ScpA"/>
    <property type="match status" value="1"/>
</dbReference>
<protein>
    <recommendedName>
        <fullName evidence="1">Segregation and condensation protein A</fullName>
    </recommendedName>
</protein>
<dbReference type="PANTHER" id="PTHR33969:SF2">
    <property type="entry name" value="SEGREGATION AND CONDENSATION PROTEIN A"/>
    <property type="match status" value="1"/>
</dbReference>
<dbReference type="Proteomes" id="UP000256478">
    <property type="component" value="Unassembled WGS sequence"/>
</dbReference>
<proteinExistence type="predicted"/>
<organism evidence="2 3">
    <name type="scientific">Thalassotalea euphylliae</name>
    <dbReference type="NCBI Taxonomy" id="1655234"/>
    <lineage>
        <taxon>Bacteria</taxon>
        <taxon>Pseudomonadati</taxon>
        <taxon>Pseudomonadota</taxon>
        <taxon>Gammaproteobacteria</taxon>
        <taxon>Alteromonadales</taxon>
        <taxon>Colwelliaceae</taxon>
        <taxon>Thalassotalea</taxon>
    </lineage>
</organism>
<dbReference type="PANTHER" id="PTHR33969">
    <property type="entry name" value="SEGREGATION AND CONDENSATION PROTEIN A"/>
    <property type="match status" value="1"/>
</dbReference>
<comment type="caution">
    <text evidence="2">The sequence shown here is derived from an EMBL/GenBank/DDBJ whole genome shotgun (WGS) entry which is preliminary data.</text>
</comment>
<dbReference type="InterPro" id="IPR003768">
    <property type="entry name" value="ScpA"/>
</dbReference>
<gene>
    <name evidence="2" type="ORF">DXX93_13435</name>
</gene>
<dbReference type="AlphaFoldDB" id="A0A3E0TSK7"/>
<accession>A0A3E0TSK7</accession>